<dbReference type="AlphaFoldDB" id="A0A9P8AIR2"/>
<dbReference type="RefSeq" id="XP_043050200.1">
    <property type="nucleotide sequence ID" value="XM_043195003.1"/>
</dbReference>
<dbReference type="GeneID" id="66117703"/>
<proteinExistence type="predicted"/>
<reference evidence="2" key="1">
    <citation type="submission" date="2021-03" db="EMBL/GenBank/DDBJ databases">
        <authorList>
            <person name="Palmer J.M."/>
        </authorList>
    </citation>
    <scope>NUCLEOTIDE SEQUENCE</scope>
    <source>
        <strain evidence="2">ARV_011</strain>
    </source>
</reference>
<dbReference type="PANTHER" id="PTHR28159:SF1">
    <property type="entry name" value="TRAFFICKING PROTEIN PARTICLE COMPLEX II-SPECIFIC SUBUNIT 65"/>
    <property type="match status" value="1"/>
</dbReference>
<evidence type="ECO:0000259" key="1">
    <source>
        <dbReference type="Pfam" id="PF12735"/>
    </source>
</evidence>
<keyword evidence="3" id="KW-1185">Reference proteome</keyword>
<accession>A0A9P8AIR2</accession>
<dbReference type="PANTHER" id="PTHR28159">
    <property type="entry name" value="TRAFFICKING PROTEIN PARTICLE COMPLEX II-SPECIFIC SUBUNIT 65"/>
    <property type="match status" value="1"/>
</dbReference>
<dbReference type="GO" id="GO:0005802">
    <property type="term" value="C:trans-Golgi network"/>
    <property type="evidence" value="ECO:0007669"/>
    <property type="project" value="TreeGrafter"/>
</dbReference>
<dbReference type="GO" id="GO:1990071">
    <property type="term" value="C:TRAPPII protein complex"/>
    <property type="evidence" value="ECO:0007669"/>
    <property type="project" value="InterPro"/>
</dbReference>
<protein>
    <recommendedName>
        <fullName evidence="1">Trafficking protein particle complex II-specific subunit 65 IgD3 domain-containing protein</fullName>
    </recommendedName>
</protein>
<dbReference type="EMBL" id="JAHMUF010000006">
    <property type="protein sequence ID" value="KAG7194653.1"/>
    <property type="molecule type" value="Genomic_DNA"/>
</dbReference>
<dbReference type="GO" id="GO:0006891">
    <property type="term" value="P:intra-Golgi vesicle-mediated transport"/>
    <property type="evidence" value="ECO:0007669"/>
    <property type="project" value="InterPro"/>
</dbReference>
<dbReference type="Pfam" id="PF12735">
    <property type="entry name" value="IgD3_Trs65"/>
    <property type="match status" value="1"/>
</dbReference>
<evidence type="ECO:0000313" key="2">
    <source>
        <dbReference type="EMBL" id="KAG7194653.1"/>
    </source>
</evidence>
<dbReference type="InterPro" id="IPR055420">
    <property type="entry name" value="IgD3_Trs65"/>
</dbReference>
<feature type="domain" description="Trafficking protein particle complex II-specific subunit 65 IgD3" evidence="1">
    <location>
        <begin position="465"/>
        <end position="626"/>
    </location>
</feature>
<evidence type="ECO:0000313" key="3">
    <source>
        <dbReference type="Proteomes" id="UP000790833"/>
    </source>
</evidence>
<name>A0A9P8AIR2_9ASCO</name>
<dbReference type="InterPro" id="IPR024662">
    <property type="entry name" value="Trs65"/>
</dbReference>
<sequence length="628" mass="69685">MSLAVYFPSDGRELEQDYRAFESRLNSTRKRTIVFFDESITGYLVYKGNRARSTTVDIEVNVIPKDILENEGVQNSFLEDVASKDTAFGTFETFSTKVTASDVIFNKETEDNTVVIVWKVTLPLVYPKRRLHNPKFVISCYYGPFDEVPKSHESSPCIAPDVGAHEVHLKDFAPADGNLLSELSVPFHHNSLTLLQNNILEERKISNSSSNESLNTFKLEDHHRITCRATTNIDICTPLVIRLKSTKPAGRNECLLATLSIDISESLVKLMKEWDEDYLFEIESVNVCFNSGAMASLDSIQFPVKLESSESISLTYRLVCDDHLNTENGTDRSSIKPVNFKVAVKVLRRDQSFTPLTNAITTNWTPSLDFGVIAPPTNNSLKTSISSQAYSQIQTPILSNVVMTPHIGSSSNLSKLSVKKIFPSSSGGANGFSRLPLQSFQAQKKLNRSLITPLNSSPITVNLATNASSALSGLKLIFEGRFNMKLGEVTKWKVKAMNNSLNRMSLSLIMQNPINFNPVYVNPGLQFNNNNFLSSNLLSSTKATGDILIYNKLDLQSQYSSLKQQQNGVIVLNNDIRIGPLDPNSVFETELTLIGISKGIYNLTGLKVFEINSGDGLDFGKLVEVFVV</sequence>
<dbReference type="OrthoDB" id="5345392at2759"/>
<comment type="caution">
    <text evidence="2">The sequence shown here is derived from an EMBL/GenBank/DDBJ whole genome shotgun (WGS) entry which is preliminary data.</text>
</comment>
<gene>
    <name evidence="2" type="ORF">KQ657_004329</name>
</gene>
<organism evidence="2 3">
    <name type="scientific">Scheffersomyces spartinae</name>
    <dbReference type="NCBI Taxonomy" id="45513"/>
    <lineage>
        <taxon>Eukaryota</taxon>
        <taxon>Fungi</taxon>
        <taxon>Dikarya</taxon>
        <taxon>Ascomycota</taxon>
        <taxon>Saccharomycotina</taxon>
        <taxon>Pichiomycetes</taxon>
        <taxon>Debaryomycetaceae</taxon>
        <taxon>Scheffersomyces</taxon>
    </lineage>
</organism>
<dbReference type="Proteomes" id="UP000790833">
    <property type="component" value="Unassembled WGS sequence"/>
</dbReference>